<dbReference type="PANTHER" id="PTHR43546">
    <property type="entry name" value="UPF0173 METAL-DEPENDENT HYDROLASE MJ1163-RELATED"/>
    <property type="match status" value="1"/>
</dbReference>
<gene>
    <name evidence="3" type="ORF">BCY89_07030</name>
</gene>
<dbReference type="RefSeq" id="WP_120334510.1">
    <property type="nucleotide sequence ID" value="NZ_CP070350.1"/>
</dbReference>
<evidence type="ECO:0000313" key="3">
    <source>
        <dbReference type="EMBL" id="RKF34713.1"/>
    </source>
</evidence>
<organism evidence="3 4">
    <name type="scientific">Sphingobacterium siyangense</name>
    <dbReference type="NCBI Taxonomy" id="459529"/>
    <lineage>
        <taxon>Bacteria</taxon>
        <taxon>Pseudomonadati</taxon>
        <taxon>Bacteroidota</taxon>
        <taxon>Sphingobacteriia</taxon>
        <taxon>Sphingobacteriales</taxon>
        <taxon>Sphingobacteriaceae</taxon>
        <taxon>Sphingobacterium</taxon>
    </lineage>
</organism>
<evidence type="ECO:0000313" key="4">
    <source>
        <dbReference type="Proteomes" id="UP000286402"/>
    </source>
</evidence>
<keyword evidence="1 3" id="KW-0378">Hydrolase</keyword>
<protein>
    <submittedName>
        <fullName evidence="3">MBL fold metallo-hydrolase</fullName>
    </submittedName>
</protein>
<dbReference type="EMBL" id="MCAQ01000023">
    <property type="protein sequence ID" value="RKF34713.1"/>
    <property type="molecule type" value="Genomic_DNA"/>
</dbReference>
<reference evidence="3 4" key="1">
    <citation type="submission" date="2016-07" db="EMBL/GenBank/DDBJ databases">
        <title>Genome analysis of Sphingobacterium siyangense T12B17.</title>
        <authorList>
            <person name="Xu D."/>
            <person name="Su Y."/>
            <person name="Zheng S."/>
        </authorList>
    </citation>
    <scope>NUCLEOTIDE SEQUENCE [LARGE SCALE GENOMIC DNA]</scope>
    <source>
        <strain evidence="3 4">T12B17</strain>
    </source>
</reference>
<evidence type="ECO:0000256" key="1">
    <source>
        <dbReference type="ARBA" id="ARBA00022801"/>
    </source>
</evidence>
<sequence length="263" mass="30017">MTIHQMRNATIIIESDDNFILVDPLLGKSKTFVPLTLFRFKPRRNPLVDLPIESEKLLQKIDYCLITHLHPDHIDAVGIEFLRSRKIPVLCGENHARQLKKWGLNVLQAIDYWETISFLKGKLTATPAVHGYGWVRKPMGHVYGFVWQSSDDESVYISADTIYTDDVKKVLATYKPDVSVLACGSAQFDFGRPLLMTMDDIVKFIRDAPGKVLANHMEAINHCPTTRLELKQRLEKEGLLRKTFIPADGERIEVVKPLHESKI</sequence>
<accession>A0A420FP94</accession>
<proteinExistence type="predicted"/>
<keyword evidence="4" id="KW-1185">Reference proteome</keyword>
<dbReference type="InterPro" id="IPR001279">
    <property type="entry name" value="Metallo-B-lactamas"/>
</dbReference>
<dbReference type="PANTHER" id="PTHR43546:SF9">
    <property type="entry name" value="L-ASCORBATE-6-PHOSPHATE LACTONASE ULAG-RELATED"/>
    <property type="match status" value="1"/>
</dbReference>
<comment type="caution">
    <text evidence="3">The sequence shown here is derived from an EMBL/GenBank/DDBJ whole genome shotgun (WGS) entry which is preliminary data.</text>
</comment>
<dbReference type="Proteomes" id="UP000286402">
    <property type="component" value="Unassembled WGS sequence"/>
</dbReference>
<dbReference type="Gene3D" id="3.60.15.10">
    <property type="entry name" value="Ribonuclease Z/Hydroxyacylglutathione hydrolase-like"/>
    <property type="match status" value="1"/>
</dbReference>
<dbReference type="AlphaFoldDB" id="A0A420FP94"/>
<dbReference type="InterPro" id="IPR050114">
    <property type="entry name" value="UPF0173_UPF0282_UlaG_hydrolase"/>
</dbReference>
<dbReference type="GO" id="GO:0016787">
    <property type="term" value="F:hydrolase activity"/>
    <property type="evidence" value="ECO:0007669"/>
    <property type="project" value="UniProtKB-KW"/>
</dbReference>
<dbReference type="InterPro" id="IPR036866">
    <property type="entry name" value="RibonucZ/Hydroxyglut_hydro"/>
</dbReference>
<dbReference type="SUPFAM" id="SSF56281">
    <property type="entry name" value="Metallo-hydrolase/oxidoreductase"/>
    <property type="match status" value="1"/>
</dbReference>
<dbReference type="Pfam" id="PF12706">
    <property type="entry name" value="Lactamase_B_2"/>
    <property type="match status" value="1"/>
</dbReference>
<dbReference type="SMART" id="SM00849">
    <property type="entry name" value="Lactamase_B"/>
    <property type="match status" value="1"/>
</dbReference>
<evidence type="ECO:0000259" key="2">
    <source>
        <dbReference type="SMART" id="SM00849"/>
    </source>
</evidence>
<name>A0A420FP94_9SPHI</name>
<feature type="domain" description="Metallo-beta-lactamase" evidence="2">
    <location>
        <begin position="6"/>
        <end position="216"/>
    </location>
</feature>